<evidence type="ECO:0000313" key="2">
    <source>
        <dbReference type="Proteomes" id="UP000550260"/>
    </source>
</evidence>
<organism evidence="1 2">
    <name type="scientific">Amycolatopsis echigonensis</name>
    <dbReference type="NCBI Taxonomy" id="2576905"/>
    <lineage>
        <taxon>Bacteria</taxon>
        <taxon>Bacillati</taxon>
        <taxon>Actinomycetota</taxon>
        <taxon>Actinomycetes</taxon>
        <taxon>Pseudonocardiales</taxon>
        <taxon>Pseudonocardiaceae</taxon>
        <taxon>Amycolatopsis</taxon>
    </lineage>
</organism>
<protein>
    <submittedName>
        <fullName evidence="1">Uncharacterized protein</fullName>
    </submittedName>
</protein>
<reference evidence="1 2" key="1">
    <citation type="submission" date="2020-08" db="EMBL/GenBank/DDBJ databases">
        <title>Amycolatopsis echigonensis JCM 21831.</title>
        <authorList>
            <person name="Tedsree N."/>
            <person name="Kuncharoen N."/>
            <person name="Likhitwitayawuid K."/>
            <person name="Tanasupawat S."/>
        </authorList>
    </citation>
    <scope>NUCLEOTIDE SEQUENCE [LARGE SCALE GENOMIC DNA]</scope>
    <source>
        <strain evidence="1 2">JCM 21831</strain>
    </source>
</reference>
<dbReference type="EMBL" id="JACJHR010000016">
    <property type="protein sequence ID" value="MBB2500245.1"/>
    <property type="molecule type" value="Genomic_DNA"/>
</dbReference>
<gene>
    <name evidence="1" type="ORF">H5411_14065</name>
</gene>
<dbReference type="Proteomes" id="UP000550260">
    <property type="component" value="Unassembled WGS sequence"/>
</dbReference>
<sequence length="108" mass="11986">MMGVLCGELSAEDAAAEIAVHLTPTRTSELALRVHADPTAANRKTAHRYWKRELADPSVRWLIPWCSADDPYPERHERGEIDLTGFVDAEWCHGCTGLGSLGPDGRFR</sequence>
<dbReference type="AlphaFoldDB" id="A0A8E1VXN4"/>
<proteinExistence type="predicted"/>
<accession>A0A8E1VXN4</accession>
<comment type="caution">
    <text evidence="1">The sequence shown here is derived from an EMBL/GenBank/DDBJ whole genome shotgun (WGS) entry which is preliminary data.</text>
</comment>
<evidence type="ECO:0000313" key="1">
    <source>
        <dbReference type="EMBL" id="MBB2500245.1"/>
    </source>
</evidence>
<name>A0A8E1VXN4_9PSEU</name>
<dbReference type="RefSeq" id="WP_183124018.1">
    <property type="nucleotide sequence ID" value="NZ_JACJHR010000016.1"/>
</dbReference>